<comment type="caution">
    <text evidence="2">The sequence shown here is derived from an EMBL/GenBank/DDBJ whole genome shotgun (WGS) entry which is preliminary data.</text>
</comment>
<dbReference type="Proteomes" id="UP001500604">
    <property type="component" value="Unassembled WGS sequence"/>
</dbReference>
<evidence type="ECO:0000313" key="2">
    <source>
        <dbReference type="EMBL" id="GAA4651088.1"/>
    </source>
</evidence>
<evidence type="ECO:0000313" key="3">
    <source>
        <dbReference type="Proteomes" id="UP001500604"/>
    </source>
</evidence>
<proteinExistence type="predicted"/>
<organism evidence="2 3">
    <name type="scientific">Kistimonas scapharcae</name>
    <dbReference type="NCBI Taxonomy" id="1036133"/>
    <lineage>
        <taxon>Bacteria</taxon>
        <taxon>Pseudomonadati</taxon>
        <taxon>Pseudomonadota</taxon>
        <taxon>Gammaproteobacteria</taxon>
        <taxon>Oceanospirillales</taxon>
        <taxon>Endozoicomonadaceae</taxon>
        <taxon>Kistimonas</taxon>
    </lineage>
</organism>
<dbReference type="EMBL" id="BAABFL010000436">
    <property type="protein sequence ID" value="GAA4651088.1"/>
    <property type="molecule type" value="Genomic_DNA"/>
</dbReference>
<sequence>MDIRYTGAGHKIPPSLQGKSMTDAEVTQIIQEVAVSTDQNLISRLGSEYNSKHRKLFCDYMITKLNDSLPDDLPRYRLMKDDSHIQGQRSEDVTYITLDMNDSSYNNTAKKKLQSNYSNLCELLSSRRDICRGLLMACYSNGFMTAAHKEEIEAEPSNYKKAISLINAIMGRPEEESGPVIAWLVDNKHIAP</sequence>
<evidence type="ECO:0000256" key="1">
    <source>
        <dbReference type="SAM" id="MobiDB-lite"/>
    </source>
</evidence>
<dbReference type="InterPro" id="IPR011029">
    <property type="entry name" value="DEATH-like_dom_sf"/>
</dbReference>
<dbReference type="Gene3D" id="1.10.533.10">
    <property type="entry name" value="Death Domain, Fas"/>
    <property type="match status" value="1"/>
</dbReference>
<feature type="region of interest" description="Disordered" evidence="1">
    <location>
        <begin position="1"/>
        <end position="20"/>
    </location>
</feature>
<protein>
    <submittedName>
        <fullName evidence="2">Uncharacterized protein</fullName>
    </submittedName>
</protein>
<name>A0ABP8V4C4_9GAMM</name>
<reference evidence="3" key="1">
    <citation type="journal article" date="2019" name="Int. J. Syst. Evol. Microbiol.">
        <title>The Global Catalogue of Microorganisms (GCM) 10K type strain sequencing project: providing services to taxonomists for standard genome sequencing and annotation.</title>
        <authorList>
            <consortium name="The Broad Institute Genomics Platform"/>
            <consortium name="The Broad Institute Genome Sequencing Center for Infectious Disease"/>
            <person name="Wu L."/>
            <person name="Ma J."/>
        </authorList>
    </citation>
    <scope>NUCLEOTIDE SEQUENCE [LARGE SCALE GENOMIC DNA]</scope>
    <source>
        <strain evidence="3">JCM 17805</strain>
    </source>
</reference>
<gene>
    <name evidence="2" type="ORF">GCM10023116_33710</name>
</gene>
<accession>A0ABP8V4C4</accession>
<dbReference type="CDD" id="cd01671">
    <property type="entry name" value="CARD"/>
    <property type="match status" value="1"/>
</dbReference>
<keyword evidence="3" id="KW-1185">Reference proteome</keyword>